<keyword evidence="3" id="KW-0804">Transcription</keyword>
<dbReference type="PANTHER" id="PTHR46796:SF6">
    <property type="entry name" value="ARAC SUBFAMILY"/>
    <property type="match status" value="1"/>
</dbReference>
<dbReference type="GO" id="GO:0003700">
    <property type="term" value="F:DNA-binding transcription factor activity"/>
    <property type="evidence" value="ECO:0007669"/>
    <property type="project" value="InterPro"/>
</dbReference>
<dbReference type="AlphaFoldDB" id="A0A1G9Y6F2"/>
<dbReference type="GO" id="GO:0043565">
    <property type="term" value="F:sequence-specific DNA binding"/>
    <property type="evidence" value="ECO:0007669"/>
    <property type="project" value="InterPro"/>
</dbReference>
<accession>A0A1G9Y6F2</accession>
<dbReference type="Pfam" id="PF02311">
    <property type="entry name" value="AraC_binding"/>
    <property type="match status" value="1"/>
</dbReference>
<organism evidence="5 6">
    <name type="scientific">Actinomyces ruminicola</name>
    <dbReference type="NCBI Taxonomy" id="332524"/>
    <lineage>
        <taxon>Bacteria</taxon>
        <taxon>Bacillati</taxon>
        <taxon>Actinomycetota</taxon>
        <taxon>Actinomycetes</taxon>
        <taxon>Actinomycetales</taxon>
        <taxon>Actinomycetaceae</taxon>
        <taxon>Actinomyces</taxon>
    </lineage>
</organism>
<proteinExistence type="predicted"/>
<dbReference type="SUPFAM" id="SSF51182">
    <property type="entry name" value="RmlC-like cupins"/>
    <property type="match status" value="1"/>
</dbReference>
<name>A0A1G9Y6F2_9ACTO</name>
<dbReference type="SMART" id="SM00342">
    <property type="entry name" value="HTH_ARAC"/>
    <property type="match status" value="1"/>
</dbReference>
<evidence type="ECO:0000256" key="2">
    <source>
        <dbReference type="ARBA" id="ARBA00023125"/>
    </source>
</evidence>
<dbReference type="PANTHER" id="PTHR46796">
    <property type="entry name" value="HTH-TYPE TRANSCRIPTIONAL ACTIVATOR RHAS-RELATED"/>
    <property type="match status" value="1"/>
</dbReference>
<dbReference type="Gene3D" id="1.10.10.60">
    <property type="entry name" value="Homeodomain-like"/>
    <property type="match status" value="2"/>
</dbReference>
<dbReference type="Pfam" id="PF12833">
    <property type="entry name" value="HTH_18"/>
    <property type="match status" value="1"/>
</dbReference>
<dbReference type="InterPro" id="IPR011051">
    <property type="entry name" value="RmlC_Cupin_sf"/>
</dbReference>
<dbReference type="EMBL" id="FNHU01000011">
    <property type="protein sequence ID" value="SDN04674.1"/>
    <property type="molecule type" value="Genomic_DNA"/>
</dbReference>
<protein>
    <submittedName>
        <fullName evidence="5">AraC-like ligand binding domain-containing protein</fullName>
    </submittedName>
</protein>
<sequence length="173" mass="18679">MAPATADVGDLEVIVPDVGSSVRWWTHGYPDPLARWHHHPEIEFHLIRSGSGQMLAGDRAIDFAAGQVTLMGPRSGSWYPGRGGASSCSARAADLVALSPSAFSRFFDTTAGLTFSGLVRRRRIARACHLLRTTDLPVARVCVLSGYTSLANFDRRFRDETGTASSAYRRGGG</sequence>
<evidence type="ECO:0000259" key="4">
    <source>
        <dbReference type="PROSITE" id="PS01124"/>
    </source>
</evidence>
<evidence type="ECO:0000313" key="6">
    <source>
        <dbReference type="Proteomes" id="UP000199671"/>
    </source>
</evidence>
<keyword evidence="2" id="KW-0238">DNA-binding</keyword>
<dbReference type="Proteomes" id="UP000199671">
    <property type="component" value="Unassembled WGS sequence"/>
</dbReference>
<feature type="domain" description="HTH araC/xylS-type" evidence="4">
    <location>
        <begin position="93"/>
        <end position="171"/>
    </location>
</feature>
<dbReference type="InterPro" id="IPR050204">
    <property type="entry name" value="AraC_XylS_family_regulators"/>
</dbReference>
<dbReference type="SUPFAM" id="SSF46689">
    <property type="entry name" value="Homeodomain-like"/>
    <property type="match status" value="1"/>
</dbReference>
<evidence type="ECO:0000313" key="5">
    <source>
        <dbReference type="EMBL" id="SDN04674.1"/>
    </source>
</evidence>
<dbReference type="InterPro" id="IPR009057">
    <property type="entry name" value="Homeodomain-like_sf"/>
</dbReference>
<dbReference type="OrthoDB" id="9799345at2"/>
<dbReference type="InterPro" id="IPR003313">
    <property type="entry name" value="AraC-bd"/>
</dbReference>
<evidence type="ECO:0000256" key="3">
    <source>
        <dbReference type="ARBA" id="ARBA00023163"/>
    </source>
</evidence>
<evidence type="ECO:0000256" key="1">
    <source>
        <dbReference type="ARBA" id="ARBA00023015"/>
    </source>
</evidence>
<keyword evidence="1" id="KW-0805">Transcription regulation</keyword>
<gene>
    <name evidence="5" type="ORF">SAMN04487766_11182</name>
</gene>
<reference evidence="5 6" key="1">
    <citation type="submission" date="2016-10" db="EMBL/GenBank/DDBJ databases">
        <authorList>
            <person name="de Groot N.N."/>
        </authorList>
    </citation>
    <scope>NUCLEOTIDE SEQUENCE [LARGE SCALE GENOMIC DNA]</scope>
    <source>
        <strain evidence="5 6">KPR-7B</strain>
    </source>
</reference>
<dbReference type="InterPro" id="IPR018060">
    <property type="entry name" value="HTH_AraC"/>
</dbReference>
<dbReference type="PROSITE" id="PS01124">
    <property type="entry name" value="HTH_ARAC_FAMILY_2"/>
    <property type="match status" value="1"/>
</dbReference>